<protein>
    <submittedName>
        <fullName evidence="1">Uncharacterized protein</fullName>
    </submittedName>
</protein>
<comment type="caution">
    <text evidence="1">The sequence shown here is derived from an EMBL/GenBank/DDBJ whole genome shotgun (WGS) entry which is preliminary data.</text>
</comment>
<accession>K2GSW1</accession>
<dbReference type="EMBL" id="AMFJ01000809">
    <property type="protein sequence ID" value="EKE26435.1"/>
    <property type="molecule type" value="Genomic_DNA"/>
</dbReference>
<feature type="non-terminal residue" evidence="1">
    <location>
        <position position="28"/>
    </location>
</feature>
<proteinExistence type="predicted"/>
<evidence type="ECO:0000313" key="1">
    <source>
        <dbReference type="EMBL" id="EKE26435.1"/>
    </source>
</evidence>
<organism evidence="1">
    <name type="scientific">uncultured bacterium</name>
    <name type="common">gcode 4</name>
    <dbReference type="NCBI Taxonomy" id="1234023"/>
    <lineage>
        <taxon>Bacteria</taxon>
        <taxon>environmental samples</taxon>
    </lineage>
</organism>
<name>K2GSW1_9BACT</name>
<dbReference type="AlphaFoldDB" id="K2GSW1"/>
<reference evidence="1" key="1">
    <citation type="journal article" date="2012" name="Science">
        <title>Fermentation, hydrogen, and sulfur metabolism in multiple uncultivated bacterial phyla.</title>
        <authorList>
            <person name="Wrighton K.C."/>
            <person name="Thomas B.C."/>
            <person name="Sharon I."/>
            <person name="Miller C.S."/>
            <person name="Castelle C.J."/>
            <person name="VerBerkmoes N.C."/>
            <person name="Wilkins M.J."/>
            <person name="Hettich R.L."/>
            <person name="Lipton M.S."/>
            <person name="Williams K.H."/>
            <person name="Long P.E."/>
            <person name="Banfield J.F."/>
        </authorList>
    </citation>
    <scope>NUCLEOTIDE SEQUENCE [LARGE SCALE GENOMIC DNA]</scope>
</reference>
<sequence>MEPNSILIYLAIFFIFILWIQWIMALYF</sequence>
<gene>
    <name evidence="1" type="ORF">ACD_4C00293G0001</name>
</gene>